<dbReference type="AlphaFoldDB" id="A0A4R8H553"/>
<sequence>MFGNAVLGTTLALAHYISCLIVGVVLRFYNPKNDNTDVVSSSNQDKNIFYRAFSELYQARKKDGRSLGQLIGDSIKESINTLLLVGGYIILFSVLTRVLALVGFTKIITSGIVFILKPFGFEQSLVLPLISGLFEITNGSHLASQAVAPLSQKLIITSGIIAWSGLSVHAQVATMINGTDLRMKPYIWARILHGITASIITFFLFDPLEAISSNLIIPVTSNIEQFNYSIGYLAHFTKMSIGLFLVIGFLIFTSLTIYFIRKIQIVIFHHSK</sequence>
<dbReference type="RefSeq" id="WP_134116112.1">
    <property type="nucleotide sequence ID" value="NZ_SOEG01000008.1"/>
</dbReference>
<dbReference type="STRING" id="926561.GCA_000379025_02660"/>
<gene>
    <name evidence="2" type="ORF">C7959_108107</name>
</gene>
<keyword evidence="1" id="KW-0812">Transmembrane</keyword>
<feature type="transmembrane region" description="Helical" evidence="1">
    <location>
        <begin position="241"/>
        <end position="260"/>
    </location>
</feature>
<protein>
    <submittedName>
        <fullName evidence="2">Sporulation integral membrane protein YlbJ</fullName>
    </submittedName>
</protein>
<feature type="transmembrane region" description="Helical" evidence="1">
    <location>
        <begin position="187"/>
        <end position="205"/>
    </location>
</feature>
<dbReference type="EMBL" id="SOEG01000008">
    <property type="protein sequence ID" value="TDX52185.1"/>
    <property type="molecule type" value="Genomic_DNA"/>
</dbReference>
<accession>A0A4R8H553</accession>
<name>A0A4R8H553_9FIRM</name>
<proteinExistence type="predicted"/>
<reference evidence="2 3" key="1">
    <citation type="submission" date="2019-03" db="EMBL/GenBank/DDBJ databases">
        <title>Subsurface microbial communities from deep shales in Ohio and West Virginia, USA.</title>
        <authorList>
            <person name="Wrighton K."/>
        </authorList>
    </citation>
    <scope>NUCLEOTIDE SEQUENCE [LARGE SCALE GENOMIC DNA]</scope>
    <source>
        <strain evidence="2 3">MSL 6dP</strain>
    </source>
</reference>
<feature type="transmembrane region" description="Helical" evidence="1">
    <location>
        <begin position="154"/>
        <end position="175"/>
    </location>
</feature>
<evidence type="ECO:0000256" key="1">
    <source>
        <dbReference type="SAM" id="Phobius"/>
    </source>
</evidence>
<feature type="transmembrane region" description="Helical" evidence="1">
    <location>
        <begin position="82"/>
        <end position="102"/>
    </location>
</feature>
<comment type="caution">
    <text evidence="2">The sequence shown here is derived from an EMBL/GenBank/DDBJ whole genome shotgun (WGS) entry which is preliminary data.</text>
</comment>
<feature type="transmembrane region" description="Helical" evidence="1">
    <location>
        <begin position="114"/>
        <end position="134"/>
    </location>
</feature>
<evidence type="ECO:0000313" key="3">
    <source>
        <dbReference type="Proteomes" id="UP000295832"/>
    </source>
</evidence>
<organism evidence="2 3">
    <name type="scientific">Orenia marismortui</name>
    <dbReference type="NCBI Taxonomy" id="46469"/>
    <lineage>
        <taxon>Bacteria</taxon>
        <taxon>Bacillati</taxon>
        <taxon>Bacillota</taxon>
        <taxon>Clostridia</taxon>
        <taxon>Halanaerobiales</taxon>
        <taxon>Halobacteroidaceae</taxon>
        <taxon>Orenia</taxon>
    </lineage>
</organism>
<keyword evidence="1" id="KW-0472">Membrane</keyword>
<feature type="transmembrane region" description="Helical" evidence="1">
    <location>
        <begin position="7"/>
        <end position="29"/>
    </location>
</feature>
<keyword evidence="1" id="KW-1133">Transmembrane helix</keyword>
<dbReference type="Proteomes" id="UP000295832">
    <property type="component" value="Unassembled WGS sequence"/>
</dbReference>
<keyword evidence="3" id="KW-1185">Reference proteome</keyword>
<evidence type="ECO:0000313" key="2">
    <source>
        <dbReference type="EMBL" id="TDX52185.1"/>
    </source>
</evidence>